<keyword evidence="9" id="KW-0808">Transferase</keyword>
<dbReference type="InterPro" id="IPR017441">
    <property type="entry name" value="Protein_kinase_ATP_BS"/>
</dbReference>
<reference evidence="25" key="2">
    <citation type="submission" date="2018-10" db="UniProtKB">
        <authorList>
            <consortium name="EnsemblPlants"/>
        </authorList>
    </citation>
    <scope>IDENTIFICATION</scope>
</reference>
<dbReference type="GeneID" id="123083335"/>
<dbReference type="FunFam" id="1.10.510.10:FF:000358">
    <property type="entry name" value="Putative leucine-rich repeat receptor-like serine/threonine-protein kinase"/>
    <property type="match status" value="1"/>
</dbReference>
<dbReference type="KEGG" id="taes:123083335"/>
<evidence type="ECO:0000256" key="5">
    <source>
        <dbReference type="ARBA" id="ARBA00022475"/>
    </source>
</evidence>
<dbReference type="Gene3D" id="1.10.510.10">
    <property type="entry name" value="Transferase(Phosphotransferase) domain 1"/>
    <property type="match status" value="1"/>
</dbReference>
<dbReference type="EC" id="2.7.11.1" evidence="4"/>
<dbReference type="GO" id="GO:0004674">
    <property type="term" value="F:protein serine/threonine kinase activity"/>
    <property type="evidence" value="ECO:0007669"/>
    <property type="project" value="UniProtKB-KW"/>
</dbReference>
<dbReference type="FunFam" id="3.80.10.10:FF:000275">
    <property type="entry name" value="Leucine-rich repeat receptor-like protein kinase"/>
    <property type="match status" value="1"/>
</dbReference>
<evidence type="ECO:0000256" key="18">
    <source>
        <dbReference type="ARBA" id="ARBA00023170"/>
    </source>
</evidence>
<dbReference type="InterPro" id="IPR013210">
    <property type="entry name" value="LRR_N_plant-typ"/>
</dbReference>
<dbReference type="GO" id="GO:0005524">
    <property type="term" value="F:ATP binding"/>
    <property type="evidence" value="ECO:0007669"/>
    <property type="project" value="UniProtKB-UniRule"/>
</dbReference>
<evidence type="ECO:0000256" key="11">
    <source>
        <dbReference type="ARBA" id="ARBA00022729"/>
    </source>
</evidence>
<dbReference type="OrthoDB" id="676979at2759"/>
<evidence type="ECO:0000256" key="4">
    <source>
        <dbReference type="ARBA" id="ARBA00012513"/>
    </source>
</evidence>
<evidence type="ECO:0000256" key="9">
    <source>
        <dbReference type="ARBA" id="ARBA00022679"/>
    </source>
</evidence>
<dbReference type="EnsemblPlants" id="TraesCS4A02G438700.1">
    <property type="protein sequence ID" value="TraesCS4A02G438700.1"/>
    <property type="gene ID" value="TraesCS4A02G438700"/>
</dbReference>
<dbReference type="InterPro" id="IPR032675">
    <property type="entry name" value="LRR_dom_sf"/>
</dbReference>
<keyword evidence="10 23" id="KW-0812">Transmembrane</keyword>
<keyword evidence="13 22" id="KW-0547">Nucleotide-binding</keyword>
<evidence type="ECO:0000256" key="3">
    <source>
        <dbReference type="ARBA" id="ARBA00009592"/>
    </source>
</evidence>
<dbReference type="PROSITE" id="PS00108">
    <property type="entry name" value="PROTEIN_KINASE_ST"/>
    <property type="match status" value="1"/>
</dbReference>
<dbReference type="PANTHER" id="PTHR48052">
    <property type="entry name" value="UNNAMED PRODUCT"/>
    <property type="match status" value="1"/>
</dbReference>
<dbReference type="RefSeq" id="XP_044361336.1">
    <property type="nucleotide sequence ID" value="XM_044505401.1"/>
</dbReference>
<name>A0A3B6I1U2_WHEAT</name>
<keyword evidence="15 22" id="KW-0067">ATP-binding</keyword>
<dbReference type="AlphaFoldDB" id="A0A3B6I1U2"/>
<evidence type="ECO:0000256" key="15">
    <source>
        <dbReference type="ARBA" id="ARBA00022840"/>
    </source>
</evidence>
<organism evidence="25">
    <name type="scientific">Triticum aestivum</name>
    <name type="common">Wheat</name>
    <dbReference type="NCBI Taxonomy" id="4565"/>
    <lineage>
        <taxon>Eukaryota</taxon>
        <taxon>Viridiplantae</taxon>
        <taxon>Streptophyta</taxon>
        <taxon>Embryophyta</taxon>
        <taxon>Tracheophyta</taxon>
        <taxon>Spermatophyta</taxon>
        <taxon>Magnoliopsida</taxon>
        <taxon>Liliopsida</taxon>
        <taxon>Poales</taxon>
        <taxon>Poaceae</taxon>
        <taxon>BOP clade</taxon>
        <taxon>Pooideae</taxon>
        <taxon>Triticodae</taxon>
        <taxon>Triticeae</taxon>
        <taxon>Triticinae</taxon>
        <taxon>Triticum</taxon>
    </lineage>
</organism>
<keyword evidence="6" id="KW-0723">Serine/threonine-protein kinase</keyword>
<dbReference type="Gramene" id="TraesROB_scaffold_003325_01G000100.1">
    <property type="protein sequence ID" value="TraesROB_scaffold_003325_01G000100.1"/>
    <property type="gene ID" value="TraesROB_scaffold_003325_01G000100"/>
</dbReference>
<evidence type="ECO:0000313" key="25">
    <source>
        <dbReference type="EnsemblPlants" id="TraesCS4A02G438700.1"/>
    </source>
</evidence>
<feature type="transmembrane region" description="Helical" evidence="23">
    <location>
        <begin position="751"/>
        <end position="774"/>
    </location>
</feature>
<dbReference type="InterPro" id="IPR011009">
    <property type="entry name" value="Kinase-like_dom_sf"/>
</dbReference>
<dbReference type="SUPFAM" id="SSF52058">
    <property type="entry name" value="L domain-like"/>
    <property type="match status" value="2"/>
</dbReference>
<comment type="similarity">
    <text evidence="2">Belongs to the protein kinase superfamily. Ser/Thr protein kinase family.</text>
</comment>
<keyword evidence="26" id="KW-1185">Reference proteome</keyword>
<evidence type="ECO:0000313" key="26">
    <source>
        <dbReference type="Proteomes" id="UP000019116"/>
    </source>
</evidence>
<keyword evidence="18" id="KW-0675">Receptor</keyword>
<evidence type="ECO:0000256" key="21">
    <source>
        <dbReference type="ARBA" id="ARBA00048679"/>
    </source>
</evidence>
<dbReference type="Proteomes" id="UP000019116">
    <property type="component" value="Chromosome 4A"/>
</dbReference>
<sequence>MNQVLIQDTSKKMPRLATHKLLLRLVFTIIPFVILLPCMHSTDLDALLCLKSQLSDPSRALASWSNASLTPCGWQGVRCSTLNVSRVVSLDLASLNLTGQIFPCVAELDFLDRIHMPDNHLNGHISPDIGRLTRLTYLNLSVNSLGGAIPDAISSCSQLETISLESNSLEGEIPQALAQCLLLRQIVLSNNNLQGSIPSRFGLLPNLSVLFLTSNMLTGNIPEFLGSSGSLMLVNLRNNSLGGGIPPALFNSTTISYIDMSHNNLSGSIPPFLQTSSPLQYLSLTKNYLSGGIPSSIGNMSSLSSLQLAQNNFQGSIPDSLGKISGLQVLNLKDNNLSGIVPLAIYANTSLTYLSLSLNQLVGRIPADIGYTLPNITELILGGNQLDGPIPASLGNASNLHNLDLRQNSLTGVIPPLGHLSKLKILDVGTNMLKSGDWTFLSSLKNCTKLKMLCLDFNGLGGTIPTSFGDLSNNLEVLLLSDNQLIGEIPSAIGKLKGLTALVMQINSLSGRIPDTLGNLLNISLLSLSHNKLSGEIPQSIGKLERLTELYLMENNLTGQIPPSLEGCKNLLLLNLSSNNLYGSIPSELFSISTLSKGLDLSYNRLSGNIPSQIGSLMNLNSLSISNNRLSGEIPSALGQCLLLESLSLEENLLQGKIPKSLGTLRGINMMDLSQNNLSGEIPKFLESFTSLYVLNLSFNDFEGPVPKGGVFANSSAVFIQGNKKLCASSPLQQVPLCTTLDYKRKKTTHVVTIVVPLTTIIVIALACLAFILLKNRGIETEGHVTQSFREHNRYSYMDLYKATDGFCSSSIVGSGSFGVVYKGHSEFQSIAIKVFKLDQLGASKSFFAECDALRNIRHRNLIRVISLCSTTDPRGNEFKALILEYMEHGNLESWLYPKENKANPKGPLSLGSRITIAMDIAAALDYLHNRCSPPLVHCDLKPRNVLLGEEMVACLGDFGLAKFLHGDSSTGANKSSNIVGPRGSVGYIAPEYGMGCKVSIEGDIYSYGIILLEMITGKHPTDGMFKDGMNLHNFVEAALSREIGEILEPSFVTCDGEGGENLLMAETKWCVTRLAKLGLKCSEISAKSRPTTEDVYAEIISIKENFISLQHRQNKLTSSL</sequence>
<keyword evidence="17 23" id="KW-0472">Membrane</keyword>
<evidence type="ECO:0000259" key="24">
    <source>
        <dbReference type="PROSITE" id="PS50011"/>
    </source>
</evidence>
<dbReference type="FunFam" id="3.80.10.10:FF:000288">
    <property type="entry name" value="LRR receptor-like serine/threonine-protein kinase EFR"/>
    <property type="match status" value="1"/>
</dbReference>
<dbReference type="Gene3D" id="3.80.10.10">
    <property type="entry name" value="Ribonuclease Inhibitor"/>
    <property type="match status" value="5"/>
</dbReference>
<dbReference type="InterPro" id="IPR008271">
    <property type="entry name" value="Ser/Thr_kinase_AS"/>
</dbReference>
<dbReference type="Pfam" id="PF07714">
    <property type="entry name" value="PK_Tyr_Ser-Thr"/>
    <property type="match status" value="1"/>
</dbReference>
<dbReference type="InterPro" id="IPR000719">
    <property type="entry name" value="Prot_kinase_dom"/>
</dbReference>
<feature type="transmembrane region" description="Helical" evidence="23">
    <location>
        <begin position="21"/>
        <end position="42"/>
    </location>
</feature>
<evidence type="ECO:0000256" key="20">
    <source>
        <dbReference type="ARBA" id="ARBA00047899"/>
    </source>
</evidence>
<dbReference type="Pfam" id="PF00560">
    <property type="entry name" value="LRR_1"/>
    <property type="match status" value="7"/>
</dbReference>
<gene>
    <name evidence="25" type="primary">LOC123083335</name>
</gene>
<evidence type="ECO:0000256" key="22">
    <source>
        <dbReference type="PROSITE-ProRule" id="PRU10141"/>
    </source>
</evidence>
<comment type="catalytic activity">
    <reaction evidence="20">
        <text>L-threonyl-[protein] + ATP = O-phospho-L-threonyl-[protein] + ADP + H(+)</text>
        <dbReference type="Rhea" id="RHEA:46608"/>
        <dbReference type="Rhea" id="RHEA-COMP:11060"/>
        <dbReference type="Rhea" id="RHEA-COMP:11605"/>
        <dbReference type="ChEBI" id="CHEBI:15378"/>
        <dbReference type="ChEBI" id="CHEBI:30013"/>
        <dbReference type="ChEBI" id="CHEBI:30616"/>
        <dbReference type="ChEBI" id="CHEBI:61977"/>
        <dbReference type="ChEBI" id="CHEBI:456216"/>
        <dbReference type="EC" id="2.7.11.1"/>
    </reaction>
</comment>
<evidence type="ECO:0000256" key="10">
    <source>
        <dbReference type="ARBA" id="ARBA00022692"/>
    </source>
</evidence>
<dbReference type="SMART" id="SM00220">
    <property type="entry name" value="S_TKc"/>
    <property type="match status" value="1"/>
</dbReference>
<keyword evidence="11" id="KW-0732">Signal</keyword>
<evidence type="ECO:0000256" key="8">
    <source>
        <dbReference type="ARBA" id="ARBA00022614"/>
    </source>
</evidence>
<evidence type="ECO:0000256" key="6">
    <source>
        <dbReference type="ARBA" id="ARBA00022527"/>
    </source>
</evidence>
<dbReference type="Gene3D" id="3.30.200.20">
    <property type="entry name" value="Phosphorylase Kinase, domain 1"/>
    <property type="match status" value="1"/>
</dbReference>
<dbReference type="SMR" id="A0A3B6I1U2"/>
<dbReference type="PANTHER" id="PTHR48052:SF23">
    <property type="entry name" value="OS06G0587900 PROTEIN"/>
    <property type="match status" value="1"/>
</dbReference>
<keyword evidence="19" id="KW-0325">Glycoprotein</keyword>
<dbReference type="Pfam" id="PF13855">
    <property type="entry name" value="LRR_8"/>
    <property type="match status" value="2"/>
</dbReference>
<keyword evidence="14" id="KW-0418">Kinase</keyword>
<reference evidence="25" key="1">
    <citation type="submission" date="2018-08" db="EMBL/GenBank/DDBJ databases">
        <authorList>
            <person name="Rossello M."/>
        </authorList>
    </citation>
    <scope>NUCLEOTIDE SEQUENCE [LARGE SCALE GENOMIC DNA]</scope>
    <source>
        <strain evidence="25">cv. Chinese Spring</strain>
    </source>
</reference>
<dbReference type="InterPro" id="IPR001245">
    <property type="entry name" value="Ser-Thr/Tyr_kinase_cat_dom"/>
</dbReference>
<proteinExistence type="inferred from homology"/>
<dbReference type="Pfam" id="PF08263">
    <property type="entry name" value="LRRNT_2"/>
    <property type="match status" value="1"/>
</dbReference>
<dbReference type="GO" id="GO:0005886">
    <property type="term" value="C:plasma membrane"/>
    <property type="evidence" value="ECO:0007669"/>
    <property type="project" value="UniProtKB-SubCell"/>
</dbReference>
<feature type="binding site" evidence="22">
    <location>
        <position position="834"/>
    </location>
    <ligand>
        <name>ATP</name>
        <dbReference type="ChEBI" id="CHEBI:30616"/>
    </ligand>
</feature>
<evidence type="ECO:0000256" key="14">
    <source>
        <dbReference type="ARBA" id="ARBA00022777"/>
    </source>
</evidence>
<dbReference type="InterPro" id="IPR001611">
    <property type="entry name" value="Leu-rich_rpt"/>
</dbReference>
<evidence type="ECO:0000256" key="17">
    <source>
        <dbReference type="ARBA" id="ARBA00023136"/>
    </source>
</evidence>
<dbReference type="SMART" id="SM00369">
    <property type="entry name" value="LRR_TYP"/>
    <property type="match status" value="6"/>
</dbReference>
<dbReference type="PROSITE" id="PS51450">
    <property type="entry name" value="LRR"/>
    <property type="match status" value="1"/>
</dbReference>
<dbReference type="PaxDb" id="4565-Traes_4AL_745682C27.1"/>
<evidence type="ECO:0000256" key="13">
    <source>
        <dbReference type="ARBA" id="ARBA00022741"/>
    </source>
</evidence>
<keyword evidence="7" id="KW-0597">Phosphoprotein</keyword>
<comment type="subcellular location">
    <subcellularLocation>
        <location evidence="1">Cell membrane</location>
        <topology evidence="1">Single-pass type I membrane protein</topology>
    </subcellularLocation>
</comment>
<accession>A0A3B6I1U2</accession>
<evidence type="ECO:0000256" key="16">
    <source>
        <dbReference type="ARBA" id="ARBA00022989"/>
    </source>
</evidence>
<evidence type="ECO:0000256" key="1">
    <source>
        <dbReference type="ARBA" id="ARBA00004251"/>
    </source>
</evidence>
<keyword evidence="5" id="KW-1003">Cell membrane</keyword>
<dbReference type="STRING" id="4565.A0A3B6I1U2"/>
<dbReference type="Gramene" id="TraesCS4A03G1096700.1">
    <property type="protein sequence ID" value="TraesCS4A03G1096700.1.CDS"/>
    <property type="gene ID" value="TraesCS4A03G1096700"/>
</dbReference>
<dbReference type="Gramene" id="TraesCS4A02G438700.1">
    <property type="protein sequence ID" value="TraesCS4A02G438700.1"/>
    <property type="gene ID" value="TraesCS4A02G438700"/>
</dbReference>
<protein>
    <recommendedName>
        <fullName evidence="4">non-specific serine/threonine protein kinase</fullName>
        <ecNumber evidence="4">2.7.11.1</ecNumber>
    </recommendedName>
</protein>
<dbReference type="FunFam" id="3.80.10.10:FF:000095">
    <property type="entry name" value="LRR receptor-like serine/threonine-protein kinase GSO1"/>
    <property type="match status" value="1"/>
</dbReference>
<dbReference type="OMA" id="YTEIISI"/>
<evidence type="ECO:0000256" key="23">
    <source>
        <dbReference type="SAM" id="Phobius"/>
    </source>
</evidence>
<dbReference type="PROSITE" id="PS50011">
    <property type="entry name" value="PROTEIN_KINASE_DOM"/>
    <property type="match status" value="1"/>
</dbReference>
<evidence type="ECO:0000256" key="12">
    <source>
        <dbReference type="ARBA" id="ARBA00022737"/>
    </source>
</evidence>
<comment type="catalytic activity">
    <reaction evidence="21">
        <text>L-seryl-[protein] + ATP = O-phospho-L-seryl-[protein] + ADP + H(+)</text>
        <dbReference type="Rhea" id="RHEA:17989"/>
        <dbReference type="Rhea" id="RHEA-COMP:9863"/>
        <dbReference type="Rhea" id="RHEA-COMP:11604"/>
        <dbReference type="ChEBI" id="CHEBI:15378"/>
        <dbReference type="ChEBI" id="CHEBI:29999"/>
        <dbReference type="ChEBI" id="CHEBI:30616"/>
        <dbReference type="ChEBI" id="CHEBI:83421"/>
        <dbReference type="ChEBI" id="CHEBI:456216"/>
        <dbReference type="EC" id="2.7.11.1"/>
    </reaction>
</comment>
<keyword evidence="12" id="KW-0677">Repeat</keyword>
<evidence type="ECO:0000256" key="2">
    <source>
        <dbReference type="ARBA" id="ARBA00008684"/>
    </source>
</evidence>
<keyword evidence="8" id="KW-0433">Leucine-rich repeat</keyword>
<comment type="similarity">
    <text evidence="3">Belongs to the RLP family.</text>
</comment>
<evidence type="ECO:0000256" key="7">
    <source>
        <dbReference type="ARBA" id="ARBA00022553"/>
    </source>
</evidence>
<evidence type="ECO:0000256" key="19">
    <source>
        <dbReference type="ARBA" id="ARBA00023180"/>
    </source>
</evidence>
<dbReference type="InterPro" id="IPR003591">
    <property type="entry name" value="Leu-rich_rpt_typical-subtyp"/>
</dbReference>
<dbReference type="SUPFAM" id="SSF56112">
    <property type="entry name" value="Protein kinase-like (PK-like)"/>
    <property type="match status" value="1"/>
</dbReference>
<feature type="domain" description="Protein kinase" evidence="24">
    <location>
        <begin position="807"/>
        <end position="1108"/>
    </location>
</feature>
<dbReference type="PROSITE" id="PS00107">
    <property type="entry name" value="PROTEIN_KINASE_ATP"/>
    <property type="match status" value="1"/>
</dbReference>
<keyword evidence="16 23" id="KW-1133">Transmembrane helix</keyword>
<dbReference type="SUPFAM" id="SSF52047">
    <property type="entry name" value="RNI-like"/>
    <property type="match status" value="1"/>
</dbReference>